<evidence type="ECO:0000259" key="2">
    <source>
        <dbReference type="PROSITE" id="PS50011"/>
    </source>
</evidence>
<dbReference type="GO" id="GO:0006611">
    <property type="term" value="P:protein export from nucleus"/>
    <property type="evidence" value="ECO:0007669"/>
    <property type="project" value="TreeGrafter"/>
</dbReference>
<dbReference type="SUPFAM" id="SSF56112">
    <property type="entry name" value="Protein kinase-like (PK-like)"/>
    <property type="match status" value="1"/>
</dbReference>
<evidence type="ECO:0000256" key="1">
    <source>
        <dbReference type="ARBA" id="ARBA00008874"/>
    </source>
</evidence>
<dbReference type="GO" id="GO:0004672">
    <property type="term" value="F:protein kinase activity"/>
    <property type="evidence" value="ECO:0007669"/>
    <property type="project" value="InterPro"/>
</dbReference>
<dbReference type="PROSITE" id="PS50011">
    <property type="entry name" value="PROTEIN_KINASE_DOM"/>
    <property type="match status" value="1"/>
</dbReference>
<proteinExistence type="inferred from homology"/>
<dbReference type="OrthoDB" id="840771at2759"/>
<organism evidence="3 5">
    <name type="scientific">Drosophila yakuba</name>
    <name type="common">Fruit fly</name>
    <dbReference type="NCBI Taxonomy" id="7245"/>
    <lineage>
        <taxon>Eukaryota</taxon>
        <taxon>Metazoa</taxon>
        <taxon>Ecdysozoa</taxon>
        <taxon>Arthropoda</taxon>
        <taxon>Hexapoda</taxon>
        <taxon>Insecta</taxon>
        <taxon>Pterygota</taxon>
        <taxon>Neoptera</taxon>
        <taxon>Endopterygota</taxon>
        <taxon>Diptera</taxon>
        <taxon>Brachycera</taxon>
        <taxon>Muscomorpha</taxon>
        <taxon>Ephydroidea</taxon>
        <taxon>Drosophilidae</taxon>
        <taxon>Drosophila</taxon>
        <taxon>Sophophora</taxon>
    </lineage>
</organism>
<evidence type="ECO:0000313" key="4">
    <source>
        <dbReference type="EMBL" id="KRJ98759.1"/>
    </source>
</evidence>
<reference evidence="3 5" key="3">
    <citation type="journal article" date="2007" name="PLoS Biol.">
        <title>Principles of genome evolution in the Drosophila melanogaster species group.</title>
        <authorList>
            <person name="Ranz J.M."/>
            <person name="Maurin D."/>
            <person name="Chan Y.S."/>
            <person name="von Grotthuss M."/>
            <person name="Hillier L.W."/>
            <person name="Roote J."/>
            <person name="Ashburner M."/>
            <person name="Bergman C.M."/>
        </authorList>
    </citation>
    <scope>NUCLEOTIDE SEQUENCE [LARGE SCALE GENOMIC DNA]</scope>
    <source>
        <strain evidence="3">Tai18E2</strain>
        <strain evidence="5">Tai18E2 / Tucson 14021-0261.01</strain>
    </source>
</reference>
<evidence type="ECO:0000313" key="3">
    <source>
        <dbReference type="EMBL" id="KRJ98757.1"/>
    </source>
</evidence>
<dbReference type="PANTHER" id="PTHR48014:SF21">
    <property type="entry name" value="SERINE_THREONINE-PROTEIN KINASE FRAY2"/>
    <property type="match status" value="1"/>
</dbReference>
<protein>
    <submittedName>
        <fullName evidence="3">Uncharacterized protein, isoform A</fullName>
    </submittedName>
    <submittedName>
        <fullName evidence="4">Uncharacterized protein, isoform C</fullName>
    </submittedName>
</protein>
<dbReference type="KEGG" id="dya:Dyak_GE27402"/>
<dbReference type="GO" id="GO:0005524">
    <property type="term" value="F:ATP binding"/>
    <property type="evidence" value="ECO:0007669"/>
    <property type="project" value="InterPro"/>
</dbReference>
<gene>
    <name evidence="3" type="primary">Dyak\GE27402</name>
    <name evidence="3" type="ORF">Dyak_GE27402</name>
</gene>
<dbReference type="Proteomes" id="UP000002282">
    <property type="component" value="Chromosome 2L"/>
</dbReference>
<reference evidence="3" key="1">
    <citation type="submission" date="2006-01" db="EMBL/GenBank/DDBJ databases">
        <title>The Genome of Drosophila yakuba.</title>
        <authorList>
            <consortium name="The Drosophila yakuba Sequencing Consortium"/>
        </authorList>
    </citation>
    <scope>NUCLEOTIDE SEQUENCE</scope>
    <source>
        <strain evidence="3">Tai18E2</strain>
    </source>
</reference>
<dbReference type="SMR" id="A0A0R1DN92"/>
<feature type="domain" description="Protein kinase" evidence="2">
    <location>
        <begin position="28"/>
        <end position="316"/>
    </location>
</feature>
<dbReference type="Gene3D" id="1.10.510.10">
    <property type="entry name" value="Transferase(Phosphotransferase) domain 1"/>
    <property type="match status" value="1"/>
</dbReference>
<dbReference type="AlphaFoldDB" id="A0A0R1DN92"/>
<dbReference type="EMBL" id="CM000157">
    <property type="protein sequence ID" value="KRJ98759.1"/>
    <property type="molecule type" value="Genomic_DNA"/>
</dbReference>
<reference evidence="3" key="4">
    <citation type="submission" date="2015-11" db="EMBL/GenBank/DDBJ databases">
        <authorList>
            <consortium name="FlyBase"/>
        </authorList>
    </citation>
    <scope>NUCLEOTIDE SEQUENCE</scope>
    <source>
        <strain evidence="3">Tai18E2</strain>
    </source>
</reference>
<dbReference type="Pfam" id="PF00069">
    <property type="entry name" value="Pkinase"/>
    <property type="match status" value="1"/>
</dbReference>
<dbReference type="EMBL" id="CM000157">
    <property type="protein sequence ID" value="KRJ98757.1"/>
    <property type="molecule type" value="Genomic_DNA"/>
</dbReference>
<sequence>MKRINCFVGYGQIITTVFMMCSNNIFNYHLLEILKNEKIRTVYKAKDLNNKCLAILKISADQPMEKLTLLCNEVLTIRRLKHRNINNIVSCFLYKQNVYLTYNFMCFGDCEMLLKNVYTSGFPEVVIALILKDVLSALTYIHHEHYIHGSIRAKYILLSPKKAVISNFSYCQSFISQGEKKTFIYGSTVGIEKALYWTAPEVLYQNLSGYTEKIDIYSIGITCCELANGFQPFKDTELTYMYIEKVRGSPHLLLNKNSLLENQGSLSTDYTIKRIARDVIVNKSFSEDFHQFVEICLNKNPLSRWSASKLMTHSFLKQCRNTSLLHQLKGEDILNIKTKEHEIFCDGQGTHNHQPNDTIWIF</sequence>
<dbReference type="InterPro" id="IPR011009">
    <property type="entry name" value="Kinase-like_dom_sf"/>
</dbReference>
<evidence type="ECO:0000313" key="5">
    <source>
        <dbReference type="Proteomes" id="UP000002282"/>
    </source>
</evidence>
<reference evidence="3 5" key="2">
    <citation type="journal article" date="2007" name="Nature">
        <title>Evolution of genes and genomes on the Drosophila phylogeny.</title>
        <authorList>
            <consortium name="Drosophila 12 Genomes Consortium"/>
            <person name="Clark A.G."/>
            <person name="Eisen M.B."/>
            <person name="Smith D.R."/>
            <person name="Bergman C.M."/>
            <person name="Oliver B."/>
            <person name="Markow T.A."/>
            <person name="Kaufman T.C."/>
            <person name="Kellis M."/>
            <person name="Gelbart W."/>
            <person name="Iyer V.N."/>
            <person name="Pollard D.A."/>
            <person name="Sackton T.B."/>
            <person name="Larracuente A.M."/>
            <person name="Singh N.D."/>
            <person name="Abad J.P."/>
            <person name="Abt D.N."/>
            <person name="Adryan B."/>
            <person name="Aguade M."/>
            <person name="Akashi H."/>
            <person name="Anderson W.W."/>
            <person name="Aquadro C.F."/>
            <person name="Ardell D.H."/>
            <person name="Arguello R."/>
            <person name="Artieri C.G."/>
            <person name="Barbash D.A."/>
            <person name="Barker D."/>
            <person name="Barsanti P."/>
            <person name="Batterham P."/>
            <person name="Batzoglou S."/>
            <person name="Begun D."/>
            <person name="Bhutkar A."/>
            <person name="Blanco E."/>
            <person name="Bosak S.A."/>
            <person name="Bradley R.K."/>
            <person name="Brand A.D."/>
            <person name="Brent M.R."/>
            <person name="Brooks A.N."/>
            <person name="Brown R.H."/>
            <person name="Butlin R.K."/>
            <person name="Caggese C."/>
            <person name="Calvi B.R."/>
            <person name="Bernardo de Carvalho A."/>
            <person name="Caspi A."/>
            <person name="Castrezana S."/>
            <person name="Celniker S.E."/>
            <person name="Chang J.L."/>
            <person name="Chapple C."/>
            <person name="Chatterji S."/>
            <person name="Chinwalla A."/>
            <person name="Civetta A."/>
            <person name="Clifton S.W."/>
            <person name="Comeron J.M."/>
            <person name="Costello J.C."/>
            <person name="Coyne J.A."/>
            <person name="Daub J."/>
            <person name="David R.G."/>
            <person name="Delcher A.L."/>
            <person name="Delehaunty K."/>
            <person name="Do C.B."/>
            <person name="Ebling H."/>
            <person name="Edwards K."/>
            <person name="Eickbush T."/>
            <person name="Evans J.D."/>
            <person name="Filipski A."/>
            <person name="Findeiss S."/>
            <person name="Freyhult E."/>
            <person name="Fulton L."/>
            <person name="Fulton R."/>
            <person name="Garcia A.C."/>
            <person name="Gardiner A."/>
            <person name="Garfield D.A."/>
            <person name="Garvin B.E."/>
            <person name="Gibson G."/>
            <person name="Gilbert D."/>
            <person name="Gnerre S."/>
            <person name="Godfrey J."/>
            <person name="Good R."/>
            <person name="Gotea V."/>
            <person name="Gravely B."/>
            <person name="Greenberg A.J."/>
            <person name="Griffiths-Jones S."/>
            <person name="Gross S."/>
            <person name="Guigo R."/>
            <person name="Gustafson E.A."/>
            <person name="Haerty W."/>
            <person name="Hahn M.W."/>
            <person name="Halligan D.L."/>
            <person name="Halpern A.L."/>
            <person name="Halter G.M."/>
            <person name="Han M.V."/>
            <person name="Heger A."/>
            <person name="Hillier L."/>
            <person name="Hinrichs A.S."/>
            <person name="Holmes I."/>
            <person name="Hoskins R.A."/>
            <person name="Hubisz M.J."/>
            <person name="Hultmark D."/>
            <person name="Huntley M.A."/>
            <person name="Jaffe D.B."/>
            <person name="Jagadeeshan S."/>
            <person name="Jeck W.R."/>
            <person name="Johnson J."/>
            <person name="Jones C.D."/>
            <person name="Jordan W.C."/>
            <person name="Karpen G.H."/>
            <person name="Kataoka E."/>
            <person name="Keightley P.D."/>
            <person name="Kheradpour P."/>
            <person name="Kirkness E.F."/>
            <person name="Koerich L.B."/>
            <person name="Kristiansen K."/>
            <person name="Kudrna D."/>
            <person name="Kulathinal R.J."/>
            <person name="Kumar S."/>
            <person name="Kwok R."/>
            <person name="Lander E."/>
            <person name="Langley C.H."/>
            <person name="Lapoint R."/>
            <person name="Lazzaro B.P."/>
            <person name="Lee S.J."/>
            <person name="Levesque L."/>
            <person name="Li R."/>
            <person name="Lin C.F."/>
            <person name="Lin M.F."/>
            <person name="Lindblad-Toh K."/>
            <person name="Llopart A."/>
            <person name="Long M."/>
            <person name="Low L."/>
            <person name="Lozovsky E."/>
            <person name="Lu J."/>
            <person name="Luo M."/>
            <person name="Machado C.A."/>
            <person name="Makalowski W."/>
            <person name="Marzo M."/>
            <person name="Matsuda M."/>
            <person name="Matzkin L."/>
            <person name="McAllister B."/>
            <person name="McBride C.S."/>
            <person name="McKernan B."/>
            <person name="McKernan K."/>
            <person name="Mendez-Lago M."/>
            <person name="Minx P."/>
            <person name="Mollenhauer M.U."/>
            <person name="Montooth K."/>
            <person name="Mount S.M."/>
            <person name="Mu X."/>
            <person name="Myers E."/>
            <person name="Negre B."/>
            <person name="Newfeld S."/>
            <person name="Nielsen R."/>
            <person name="Noor M.A."/>
            <person name="O'Grady P."/>
            <person name="Pachter L."/>
            <person name="Papaceit M."/>
            <person name="Parisi M.J."/>
            <person name="Parisi M."/>
            <person name="Parts L."/>
            <person name="Pedersen J.S."/>
            <person name="Pesole G."/>
            <person name="Phillippy A.M."/>
            <person name="Ponting C.P."/>
            <person name="Pop M."/>
            <person name="Porcelli D."/>
            <person name="Powell J.R."/>
            <person name="Prohaska S."/>
            <person name="Pruitt K."/>
            <person name="Puig M."/>
            <person name="Quesneville H."/>
            <person name="Ram K.R."/>
            <person name="Rand D."/>
            <person name="Rasmussen M.D."/>
            <person name="Reed L.K."/>
            <person name="Reenan R."/>
            <person name="Reily A."/>
            <person name="Remington K.A."/>
            <person name="Rieger T.T."/>
            <person name="Ritchie M.G."/>
            <person name="Robin C."/>
            <person name="Rogers Y.H."/>
            <person name="Rohde C."/>
            <person name="Rozas J."/>
            <person name="Rubenfield M.J."/>
            <person name="Ruiz A."/>
            <person name="Russo S."/>
            <person name="Salzberg S.L."/>
            <person name="Sanchez-Gracia A."/>
            <person name="Saranga D.J."/>
            <person name="Sato H."/>
            <person name="Schaeffer S.W."/>
            <person name="Schatz M.C."/>
            <person name="Schlenke T."/>
            <person name="Schwartz R."/>
            <person name="Segarra C."/>
            <person name="Singh R.S."/>
            <person name="Sirot L."/>
            <person name="Sirota M."/>
            <person name="Sisneros N.B."/>
            <person name="Smith C.D."/>
            <person name="Smith T.F."/>
            <person name="Spieth J."/>
            <person name="Stage D.E."/>
            <person name="Stark A."/>
            <person name="Stephan W."/>
            <person name="Strausberg R.L."/>
            <person name="Strempel S."/>
            <person name="Sturgill D."/>
            <person name="Sutton G."/>
            <person name="Sutton G.G."/>
            <person name="Tao W."/>
            <person name="Teichmann S."/>
            <person name="Tobari Y.N."/>
            <person name="Tomimura Y."/>
            <person name="Tsolas J.M."/>
            <person name="Valente V.L."/>
            <person name="Venter E."/>
            <person name="Venter J.C."/>
            <person name="Vicario S."/>
            <person name="Vieira F.G."/>
            <person name="Vilella A.J."/>
            <person name="Villasante A."/>
            <person name="Walenz B."/>
            <person name="Wang J."/>
            <person name="Wasserman M."/>
            <person name="Watts T."/>
            <person name="Wilson D."/>
            <person name="Wilson R.K."/>
            <person name="Wing R.A."/>
            <person name="Wolfner M.F."/>
            <person name="Wong A."/>
            <person name="Wong G.K."/>
            <person name="Wu C.I."/>
            <person name="Wu G."/>
            <person name="Yamamoto D."/>
            <person name="Yang H.P."/>
            <person name="Yang S.P."/>
            <person name="Yorke J.A."/>
            <person name="Yoshida K."/>
            <person name="Zdobnov E."/>
            <person name="Zhang P."/>
            <person name="Zhang Y."/>
            <person name="Zimin A.V."/>
            <person name="Baldwin J."/>
            <person name="Abdouelleil A."/>
            <person name="Abdulkadir J."/>
            <person name="Abebe A."/>
            <person name="Abera B."/>
            <person name="Abreu J."/>
            <person name="Acer S.C."/>
            <person name="Aftuck L."/>
            <person name="Alexander A."/>
            <person name="An P."/>
            <person name="Anderson E."/>
            <person name="Anderson S."/>
            <person name="Arachi H."/>
            <person name="Azer M."/>
            <person name="Bachantsang P."/>
            <person name="Barry A."/>
            <person name="Bayul T."/>
            <person name="Berlin A."/>
            <person name="Bessette D."/>
            <person name="Bloom T."/>
            <person name="Blye J."/>
            <person name="Boguslavskiy L."/>
            <person name="Bonnet C."/>
            <person name="Boukhgalter B."/>
            <person name="Bourzgui I."/>
            <person name="Brown A."/>
            <person name="Cahill P."/>
            <person name="Channer S."/>
            <person name="Cheshatsang Y."/>
            <person name="Chuda L."/>
            <person name="Citroen M."/>
            <person name="Collymore A."/>
            <person name="Cooke P."/>
            <person name="Costello M."/>
            <person name="D'Aco K."/>
            <person name="Daza R."/>
            <person name="De Haan G."/>
            <person name="DeGray S."/>
            <person name="DeMaso C."/>
            <person name="Dhargay N."/>
            <person name="Dooley K."/>
            <person name="Dooley E."/>
            <person name="Doricent M."/>
            <person name="Dorje P."/>
            <person name="Dorjee K."/>
            <person name="Dupes A."/>
            <person name="Elong R."/>
            <person name="Falk J."/>
            <person name="Farina A."/>
            <person name="Faro S."/>
            <person name="Ferguson D."/>
            <person name="Fisher S."/>
            <person name="Foley C.D."/>
            <person name="Franke A."/>
            <person name="Friedrich D."/>
            <person name="Gadbois L."/>
            <person name="Gearin G."/>
            <person name="Gearin C.R."/>
            <person name="Giannoukos G."/>
            <person name="Goode T."/>
            <person name="Graham J."/>
            <person name="Grandbois E."/>
            <person name="Grewal S."/>
            <person name="Gyaltsen K."/>
            <person name="Hafez N."/>
            <person name="Hagos B."/>
            <person name="Hall J."/>
            <person name="Henson C."/>
            <person name="Hollinger A."/>
            <person name="Honan T."/>
            <person name="Huard M.D."/>
            <person name="Hughes L."/>
            <person name="Hurhula B."/>
            <person name="Husby M.E."/>
            <person name="Kamat A."/>
            <person name="Kanga B."/>
            <person name="Kashin S."/>
            <person name="Khazanovich D."/>
            <person name="Kisner P."/>
            <person name="Lance K."/>
            <person name="Lara M."/>
            <person name="Lee W."/>
            <person name="Lennon N."/>
            <person name="Letendre F."/>
            <person name="LeVine R."/>
            <person name="Lipovsky A."/>
            <person name="Liu X."/>
            <person name="Liu J."/>
            <person name="Liu S."/>
            <person name="Lokyitsang T."/>
            <person name="Lokyitsang Y."/>
            <person name="Lubonja R."/>
            <person name="Lui A."/>
            <person name="MacDonald P."/>
            <person name="Magnisalis V."/>
            <person name="Maru K."/>
            <person name="Matthews C."/>
            <person name="McCusker W."/>
            <person name="McDonough S."/>
            <person name="Mehta T."/>
            <person name="Meldrim J."/>
            <person name="Meneus L."/>
            <person name="Mihai O."/>
            <person name="Mihalev A."/>
            <person name="Mihova T."/>
            <person name="Mittelman R."/>
            <person name="Mlenga V."/>
            <person name="Montmayeur A."/>
            <person name="Mulrain L."/>
            <person name="Navidi A."/>
            <person name="Naylor J."/>
            <person name="Negash T."/>
            <person name="Nguyen T."/>
            <person name="Nguyen N."/>
            <person name="Nicol R."/>
            <person name="Norbu C."/>
            <person name="Norbu N."/>
            <person name="Novod N."/>
            <person name="O'Neill B."/>
            <person name="Osman S."/>
            <person name="Markiewicz E."/>
            <person name="Oyono O.L."/>
            <person name="Patti C."/>
            <person name="Phunkhang P."/>
            <person name="Pierre F."/>
            <person name="Priest M."/>
            <person name="Raghuraman S."/>
            <person name="Rege F."/>
            <person name="Reyes R."/>
            <person name="Rise C."/>
            <person name="Rogov P."/>
            <person name="Ross K."/>
            <person name="Ryan E."/>
            <person name="Settipalli S."/>
            <person name="Shea T."/>
            <person name="Sherpa N."/>
            <person name="Shi L."/>
            <person name="Shih D."/>
            <person name="Sparrow T."/>
            <person name="Spaulding J."/>
            <person name="Stalker J."/>
            <person name="Stange-Thomann N."/>
            <person name="Stavropoulos S."/>
            <person name="Stone C."/>
            <person name="Strader C."/>
            <person name="Tesfaye S."/>
            <person name="Thomson T."/>
            <person name="Thoulutsang Y."/>
            <person name="Thoulutsang D."/>
            <person name="Topham K."/>
            <person name="Topping I."/>
            <person name="Tsamla T."/>
            <person name="Vassiliev H."/>
            <person name="Vo A."/>
            <person name="Wangchuk T."/>
            <person name="Wangdi T."/>
            <person name="Weiand M."/>
            <person name="Wilkinson J."/>
            <person name="Wilson A."/>
            <person name="Yadav S."/>
            <person name="Young G."/>
            <person name="Yu Q."/>
            <person name="Zembek L."/>
            <person name="Zhong D."/>
            <person name="Zimmer A."/>
            <person name="Zwirko Z."/>
            <person name="Jaffe D.B."/>
            <person name="Alvarez P."/>
            <person name="Brockman W."/>
            <person name="Butler J."/>
            <person name="Chin C."/>
            <person name="Gnerre S."/>
            <person name="Grabherr M."/>
            <person name="Kleber M."/>
            <person name="Mauceli E."/>
            <person name="MacCallum I."/>
        </authorList>
    </citation>
    <scope>NUCLEOTIDE SEQUENCE [LARGE SCALE GENOMIC DNA]</scope>
    <source>
        <strain evidence="3">Tai18E2</strain>
        <strain evidence="5">Tai18E2 / Tucson 14021-0261.01</strain>
    </source>
</reference>
<name>A0A0R1DN92_DROYA</name>
<dbReference type="InterPro" id="IPR000719">
    <property type="entry name" value="Prot_kinase_dom"/>
</dbReference>
<dbReference type="GO" id="GO:0043539">
    <property type="term" value="F:protein serine/threonine kinase activator activity"/>
    <property type="evidence" value="ECO:0007669"/>
    <property type="project" value="InterPro"/>
</dbReference>
<accession>A0A0R1DN92</accession>
<comment type="similarity">
    <text evidence="1">Belongs to the protein kinase superfamily. STE Ser/Thr protein kinase family. STE20 subfamily.</text>
</comment>
<dbReference type="GO" id="GO:1902554">
    <property type="term" value="C:serine/threonine protein kinase complex"/>
    <property type="evidence" value="ECO:0007669"/>
    <property type="project" value="TreeGrafter"/>
</dbReference>
<dbReference type="InterPro" id="IPR047173">
    <property type="entry name" value="STRAD_A/B-like"/>
</dbReference>
<dbReference type="PANTHER" id="PTHR48014">
    <property type="entry name" value="SERINE/THREONINE-PROTEIN KINASE FRAY2"/>
    <property type="match status" value="1"/>
</dbReference>
<dbReference type="Gene3D" id="3.30.200.20">
    <property type="entry name" value="Phosphorylase Kinase, domain 1"/>
    <property type="match status" value="1"/>
</dbReference>
<keyword evidence="5" id="KW-1185">Reference proteome</keyword>